<evidence type="ECO:0000313" key="3">
    <source>
        <dbReference type="EMBL" id="CAG7822266.1"/>
    </source>
</evidence>
<dbReference type="OrthoDB" id="1684102at2759"/>
<name>A0A8J2PPE3_9HEXA</name>
<dbReference type="AlphaFoldDB" id="A0A8J2PPE3"/>
<reference evidence="3" key="1">
    <citation type="submission" date="2021-06" db="EMBL/GenBank/DDBJ databases">
        <authorList>
            <person name="Hodson N. C."/>
            <person name="Mongue J. A."/>
            <person name="Jaron S. K."/>
        </authorList>
    </citation>
    <scope>NUCLEOTIDE SEQUENCE</scope>
</reference>
<feature type="compositionally biased region" description="Polar residues" evidence="2">
    <location>
        <begin position="488"/>
        <end position="516"/>
    </location>
</feature>
<feature type="compositionally biased region" description="Low complexity" evidence="2">
    <location>
        <begin position="531"/>
        <end position="543"/>
    </location>
</feature>
<sequence>MSCDKFERGFFLREDRHDCCMSMDFLQVLIHQHAKTIVALQELQSEVTTLKDFRNSVLSSLPELKQNIPPGPNSALVNTSKGGTSVASTTGTTGSAVASTVVGGSTTTSTGTCLTVGVGDVWTSPKLIDSGFSTETNKSSPTNKSDDEDPLYSLLDLIQLKVSSTSNQQAHHHCCSTCSNCCDNGQGSKYVPNGKRLSSEQSPQQLGRLDHLLQFRPSDEMEDCSQVTISRNIIGAVLREVDVVELQRQVLFGIARVKSLEAKLVNLQSTTSESRLASKYLALSQENEQLRFKLKEQEIQLEGTKARLRILERLKEATAVAASSPSGPTISTTPNSIGNTTVNYAEVSPAGTQSTVPPEPAPRKSRNVPSSPSTLQRQASYIIENYNDNSEEEFYPAEVVPVRLESTAVNNNNKNMINNSINNNLSVMRSTNGNYNKDSSVIPEDCDVNNRRSTSSSPSHALSSSWGKSHQNYNNGKPPLPDKVFLNNLGNTTGTGSRQLSAANQRPSRIPVTTSRPGTPGKKLPPPTPPKSLSSISSKSSIPIAVTRLKRSQSSSSRNGSTTSSSKNKMGQFWAQWFG</sequence>
<feature type="region of interest" description="Disordered" evidence="2">
    <location>
        <begin position="129"/>
        <end position="148"/>
    </location>
</feature>
<feature type="compositionally biased region" description="Polar residues" evidence="2">
    <location>
        <begin position="131"/>
        <end position="143"/>
    </location>
</feature>
<feature type="region of interest" description="Disordered" evidence="2">
    <location>
        <begin position="428"/>
        <end position="571"/>
    </location>
</feature>
<evidence type="ECO:0000256" key="1">
    <source>
        <dbReference type="SAM" id="Coils"/>
    </source>
</evidence>
<feature type="compositionally biased region" description="Low complexity" evidence="2">
    <location>
        <begin position="453"/>
        <end position="465"/>
    </location>
</feature>
<feature type="compositionally biased region" description="Low complexity" evidence="2">
    <location>
        <begin position="552"/>
        <end position="569"/>
    </location>
</feature>
<evidence type="ECO:0000313" key="4">
    <source>
        <dbReference type="Proteomes" id="UP000708208"/>
    </source>
</evidence>
<feature type="coiled-coil region" evidence="1">
    <location>
        <begin position="280"/>
        <end position="314"/>
    </location>
</feature>
<evidence type="ECO:0000256" key="2">
    <source>
        <dbReference type="SAM" id="MobiDB-lite"/>
    </source>
</evidence>
<keyword evidence="1" id="KW-0175">Coiled coil</keyword>
<keyword evidence="4" id="KW-1185">Reference proteome</keyword>
<organism evidence="3 4">
    <name type="scientific">Allacma fusca</name>
    <dbReference type="NCBI Taxonomy" id="39272"/>
    <lineage>
        <taxon>Eukaryota</taxon>
        <taxon>Metazoa</taxon>
        <taxon>Ecdysozoa</taxon>
        <taxon>Arthropoda</taxon>
        <taxon>Hexapoda</taxon>
        <taxon>Collembola</taxon>
        <taxon>Symphypleona</taxon>
        <taxon>Sminthuridae</taxon>
        <taxon>Allacma</taxon>
    </lineage>
</organism>
<feature type="region of interest" description="Disordered" evidence="2">
    <location>
        <begin position="321"/>
        <end position="376"/>
    </location>
</feature>
<feature type="compositionally biased region" description="Polar residues" evidence="2">
    <location>
        <begin position="428"/>
        <end position="439"/>
    </location>
</feature>
<dbReference type="Proteomes" id="UP000708208">
    <property type="component" value="Unassembled WGS sequence"/>
</dbReference>
<protein>
    <submittedName>
        <fullName evidence="3">Uncharacterized protein</fullName>
    </submittedName>
</protein>
<gene>
    <name evidence="3" type="ORF">AFUS01_LOCUS32549</name>
</gene>
<comment type="caution">
    <text evidence="3">The sequence shown here is derived from an EMBL/GenBank/DDBJ whole genome shotgun (WGS) entry which is preliminary data.</text>
</comment>
<accession>A0A8J2PPE3</accession>
<feature type="compositionally biased region" description="Low complexity" evidence="2">
    <location>
        <begin position="323"/>
        <end position="336"/>
    </location>
</feature>
<feature type="compositionally biased region" description="Polar residues" evidence="2">
    <location>
        <begin position="466"/>
        <end position="475"/>
    </location>
</feature>
<proteinExistence type="predicted"/>
<dbReference type="EMBL" id="CAJVCH010525912">
    <property type="protein sequence ID" value="CAG7822266.1"/>
    <property type="molecule type" value="Genomic_DNA"/>
</dbReference>
<feature type="compositionally biased region" description="Polar residues" evidence="2">
    <location>
        <begin position="367"/>
        <end position="376"/>
    </location>
</feature>